<organism evidence="1 2">
    <name type="scientific">Denticeps clupeoides</name>
    <name type="common">denticle herring</name>
    <dbReference type="NCBI Taxonomy" id="299321"/>
    <lineage>
        <taxon>Eukaryota</taxon>
        <taxon>Metazoa</taxon>
        <taxon>Chordata</taxon>
        <taxon>Craniata</taxon>
        <taxon>Vertebrata</taxon>
        <taxon>Euteleostomi</taxon>
        <taxon>Actinopterygii</taxon>
        <taxon>Neopterygii</taxon>
        <taxon>Teleostei</taxon>
        <taxon>Clupei</taxon>
        <taxon>Clupeiformes</taxon>
        <taxon>Denticipitoidei</taxon>
        <taxon>Denticipitidae</taxon>
        <taxon>Denticeps</taxon>
    </lineage>
</organism>
<proteinExistence type="predicted"/>
<dbReference type="Ensembl" id="ENSDCDT00010003832.1">
    <property type="protein sequence ID" value="ENSDCDP00010003687.1"/>
    <property type="gene ID" value="ENSDCDG00010001680.1"/>
</dbReference>
<dbReference type="AlphaFoldDB" id="A0AAY4A3U6"/>
<reference evidence="1" key="3">
    <citation type="submission" date="2025-09" db="UniProtKB">
        <authorList>
            <consortium name="Ensembl"/>
        </authorList>
    </citation>
    <scope>IDENTIFICATION</scope>
</reference>
<name>A0AAY4A3U6_9TELE</name>
<reference evidence="1 2" key="1">
    <citation type="submission" date="2020-06" db="EMBL/GenBank/DDBJ databases">
        <authorList>
            <consortium name="Wellcome Sanger Institute Data Sharing"/>
        </authorList>
    </citation>
    <scope>NUCLEOTIDE SEQUENCE [LARGE SCALE GENOMIC DNA]</scope>
</reference>
<dbReference type="Proteomes" id="UP000694580">
    <property type="component" value="Chromosome 2"/>
</dbReference>
<dbReference type="GeneTree" id="ENSGT01040000244523"/>
<evidence type="ECO:0000313" key="1">
    <source>
        <dbReference type="Ensembl" id="ENSDCDP00010003687.1"/>
    </source>
</evidence>
<accession>A0AAY4A3U6</accession>
<protein>
    <submittedName>
        <fullName evidence="1">Uncharacterized protein</fullName>
    </submittedName>
</protein>
<keyword evidence="2" id="KW-1185">Reference proteome</keyword>
<reference evidence="1" key="2">
    <citation type="submission" date="2025-08" db="UniProtKB">
        <authorList>
            <consortium name="Ensembl"/>
        </authorList>
    </citation>
    <scope>IDENTIFICATION</scope>
</reference>
<sequence length="67" mass="7258">RATWVLSRSTRAEDPKPIRGASRAPAALVTLDNLGPIACPPRQRRLIRMSALSTFDGTFGAYHGDHG</sequence>
<evidence type="ECO:0000313" key="2">
    <source>
        <dbReference type="Proteomes" id="UP000694580"/>
    </source>
</evidence>